<dbReference type="InterPro" id="IPR011330">
    <property type="entry name" value="Glyco_hydro/deAcase_b/a-brl"/>
</dbReference>
<dbReference type="EMBL" id="FOND01000015">
    <property type="protein sequence ID" value="SFF51307.1"/>
    <property type="molecule type" value="Genomic_DNA"/>
</dbReference>
<evidence type="ECO:0000313" key="4">
    <source>
        <dbReference type="EMBL" id="SFF51307.1"/>
    </source>
</evidence>
<dbReference type="AlphaFoldDB" id="A0A1I2JDR1"/>
<dbReference type="InterPro" id="IPR051398">
    <property type="entry name" value="Polysacch_Deacetylase"/>
</dbReference>
<dbReference type="OrthoDB" id="9782872at2"/>
<dbReference type="GO" id="GO:0016810">
    <property type="term" value="F:hydrolase activity, acting on carbon-nitrogen (but not peptide) bonds"/>
    <property type="evidence" value="ECO:0007669"/>
    <property type="project" value="InterPro"/>
</dbReference>
<organism evidence="4 5">
    <name type="scientific">Blastococcus tunisiensis</name>
    <dbReference type="NCBI Taxonomy" id="1798228"/>
    <lineage>
        <taxon>Bacteria</taxon>
        <taxon>Bacillati</taxon>
        <taxon>Actinomycetota</taxon>
        <taxon>Actinomycetes</taxon>
        <taxon>Geodermatophilales</taxon>
        <taxon>Geodermatophilaceae</taxon>
        <taxon>Blastococcus</taxon>
    </lineage>
</organism>
<proteinExistence type="predicted"/>
<dbReference type="GO" id="GO:0005975">
    <property type="term" value="P:carbohydrate metabolic process"/>
    <property type="evidence" value="ECO:0007669"/>
    <property type="project" value="InterPro"/>
</dbReference>
<name>A0A1I2JDR1_9ACTN</name>
<comment type="subcellular location">
    <subcellularLocation>
        <location evidence="1">Secreted</location>
    </subcellularLocation>
</comment>
<evidence type="ECO:0000256" key="1">
    <source>
        <dbReference type="ARBA" id="ARBA00004613"/>
    </source>
</evidence>
<evidence type="ECO:0000313" key="5">
    <source>
        <dbReference type="Proteomes" id="UP000198589"/>
    </source>
</evidence>
<keyword evidence="5" id="KW-1185">Reference proteome</keyword>
<dbReference type="GO" id="GO:0005576">
    <property type="term" value="C:extracellular region"/>
    <property type="evidence" value="ECO:0007669"/>
    <property type="project" value="UniProtKB-SubCell"/>
</dbReference>
<feature type="domain" description="NodB homology" evidence="3">
    <location>
        <begin position="64"/>
        <end position="266"/>
    </location>
</feature>
<evidence type="ECO:0000256" key="2">
    <source>
        <dbReference type="ARBA" id="ARBA00022729"/>
    </source>
</evidence>
<dbReference type="PANTHER" id="PTHR34216">
    <property type="match status" value="1"/>
</dbReference>
<dbReference type="PANTHER" id="PTHR34216:SF3">
    <property type="entry name" value="POLY-BETA-1,6-N-ACETYL-D-GLUCOSAMINE N-DEACETYLASE"/>
    <property type="match status" value="1"/>
</dbReference>
<dbReference type="RefSeq" id="WP_092201779.1">
    <property type="nucleotide sequence ID" value="NZ_FOND01000015.1"/>
</dbReference>
<dbReference type="Pfam" id="PF01522">
    <property type="entry name" value="Polysacc_deac_1"/>
    <property type="match status" value="1"/>
</dbReference>
<gene>
    <name evidence="4" type="ORF">SAMN05216574_115113</name>
</gene>
<dbReference type="Proteomes" id="UP000198589">
    <property type="component" value="Unassembled WGS sequence"/>
</dbReference>
<dbReference type="Gene3D" id="3.20.20.370">
    <property type="entry name" value="Glycoside hydrolase/deacetylase"/>
    <property type="match status" value="1"/>
</dbReference>
<sequence length="266" mass="28608">MTPAVPVLMYHSVSPQPPAATRRLSVHPDAFAGQLAVLRRQGCTTPTFAELGDALRSGRPLPERSVVLTFDDGYADFHEYALPLLEAHGFTATVFVTTGWLDDAGSDAAGRPLDRMLSWAQVRDLAGAGIEIGAHSHSHAQLDQIAAPALEEELRRSKLLLEGELGQPVESLAYPFGYSSARVRAAVADGGYRFAAAVGNRLPGPGGDLMAVPRLTVRRTTGEAAFTRTVQGEGIARRFAVDRALTRGWAAVRRGRYAVNRVRGRV</sequence>
<keyword evidence="2" id="KW-0732">Signal</keyword>
<dbReference type="SUPFAM" id="SSF88713">
    <property type="entry name" value="Glycoside hydrolase/deacetylase"/>
    <property type="match status" value="1"/>
</dbReference>
<protein>
    <submittedName>
        <fullName evidence="4">Peptidoglycan/xylan/chitin deacetylase, PgdA/CDA1 family</fullName>
    </submittedName>
</protein>
<dbReference type="InterPro" id="IPR002509">
    <property type="entry name" value="NODB_dom"/>
</dbReference>
<dbReference type="CDD" id="cd10918">
    <property type="entry name" value="CE4_NodB_like_5s_6s"/>
    <property type="match status" value="1"/>
</dbReference>
<dbReference type="PROSITE" id="PS51677">
    <property type="entry name" value="NODB"/>
    <property type="match status" value="1"/>
</dbReference>
<evidence type="ECO:0000259" key="3">
    <source>
        <dbReference type="PROSITE" id="PS51677"/>
    </source>
</evidence>
<accession>A0A1I2JDR1</accession>
<dbReference type="STRING" id="1798228.SAMN05216574_115113"/>
<reference evidence="5" key="1">
    <citation type="submission" date="2016-10" db="EMBL/GenBank/DDBJ databases">
        <authorList>
            <person name="Varghese N."/>
            <person name="Submissions S."/>
        </authorList>
    </citation>
    <scope>NUCLEOTIDE SEQUENCE [LARGE SCALE GENOMIC DNA]</scope>
    <source>
        <strain evidence="5">DSM 46838</strain>
    </source>
</reference>